<protein>
    <submittedName>
        <fullName evidence="1">Uncharacterized protein</fullName>
    </submittedName>
</protein>
<dbReference type="EMBL" id="FMJY01000010">
    <property type="protein sequence ID" value="SCO92073.1"/>
    <property type="molecule type" value="Genomic_DNA"/>
</dbReference>
<reference evidence="2" key="1">
    <citation type="submission" date="2016-09" db="EMBL/GenBank/DDBJ databases">
        <authorList>
            <person name="Guldener U."/>
        </authorList>
    </citation>
    <scope>NUCLEOTIDE SEQUENCE [LARGE SCALE GENOMIC DNA]</scope>
    <source>
        <strain evidence="2">V64-1</strain>
    </source>
</reference>
<gene>
    <name evidence="1" type="ORF">FRV6_16201</name>
</gene>
<sequence>MASVRTEFHTHHAAPRRLLEELRDLLGPSAQFSVDMRHNIYEIETTEEFDVVRHIVSAL</sequence>
<name>A0A2H3TTX1_FUSOX</name>
<proteinExistence type="predicted"/>
<evidence type="ECO:0000313" key="2">
    <source>
        <dbReference type="Proteomes" id="UP000219369"/>
    </source>
</evidence>
<dbReference type="AlphaFoldDB" id="A0A2H3TTX1"/>
<dbReference type="Proteomes" id="UP000219369">
    <property type="component" value="Unassembled WGS sequence"/>
</dbReference>
<evidence type="ECO:0000313" key="1">
    <source>
        <dbReference type="EMBL" id="SCO92073.1"/>
    </source>
</evidence>
<accession>A0A2H3TTX1</accession>
<organism evidence="1 2">
    <name type="scientific">Fusarium oxysporum</name>
    <name type="common">Fusarium vascular wilt</name>
    <dbReference type="NCBI Taxonomy" id="5507"/>
    <lineage>
        <taxon>Eukaryota</taxon>
        <taxon>Fungi</taxon>
        <taxon>Dikarya</taxon>
        <taxon>Ascomycota</taxon>
        <taxon>Pezizomycotina</taxon>
        <taxon>Sordariomycetes</taxon>
        <taxon>Hypocreomycetidae</taxon>
        <taxon>Hypocreales</taxon>
        <taxon>Nectriaceae</taxon>
        <taxon>Fusarium</taxon>
        <taxon>Fusarium oxysporum species complex</taxon>
    </lineage>
</organism>
<dbReference type="OrthoDB" id="3558497at2759"/>